<name>A0A3P3W1C7_9MICO</name>
<keyword evidence="2 8" id="KW-0028">Amino-acid biosynthesis</keyword>
<evidence type="ECO:0000256" key="4">
    <source>
        <dbReference type="ARBA" id="ARBA00022679"/>
    </source>
</evidence>
<gene>
    <name evidence="8" type="primary">proB</name>
    <name evidence="11" type="ORF">EG850_01170</name>
</gene>
<dbReference type="InterPro" id="IPR001048">
    <property type="entry name" value="Asp/Glu/Uridylate_kinase"/>
</dbReference>
<dbReference type="InterPro" id="IPR005715">
    <property type="entry name" value="Glu_5kinase/COase_Synthase"/>
</dbReference>
<feature type="region of interest" description="Disordered" evidence="9">
    <location>
        <begin position="19"/>
        <end position="38"/>
    </location>
</feature>
<dbReference type="EMBL" id="RQVS01000001">
    <property type="protein sequence ID" value="RRJ88780.1"/>
    <property type="molecule type" value="Genomic_DNA"/>
</dbReference>
<dbReference type="PRINTS" id="PR00474">
    <property type="entry name" value="GLU5KINASE"/>
</dbReference>
<dbReference type="FunFam" id="3.40.1160.10:FF:000018">
    <property type="entry name" value="Glutamate 5-kinase"/>
    <property type="match status" value="1"/>
</dbReference>
<dbReference type="PROSITE" id="PS50890">
    <property type="entry name" value="PUA"/>
    <property type="match status" value="1"/>
</dbReference>
<reference evidence="11 12" key="1">
    <citation type="submission" date="2018-11" db="EMBL/GenBank/DDBJ databases">
        <title>YIM 102482-1 draft genome.</title>
        <authorList>
            <person name="Li G."/>
            <person name="Jiang Y."/>
        </authorList>
    </citation>
    <scope>NUCLEOTIDE SEQUENCE [LARGE SCALE GENOMIC DNA]</scope>
    <source>
        <strain evidence="11 12">YIM 102482-1</strain>
    </source>
</reference>
<dbReference type="Pfam" id="PF01472">
    <property type="entry name" value="PUA"/>
    <property type="match status" value="1"/>
</dbReference>
<keyword evidence="1 8" id="KW-0963">Cytoplasm</keyword>
<dbReference type="PANTHER" id="PTHR43654:SF1">
    <property type="entry name" value="ISOPENTENYL PHOSPHATE KINASE"/>
    <property type="match status" value="1"/>
</dbReference>
<dbReference type="HAMAP" id="MF_00456">
    <property type="entry name" value="ProB"/>
    <property type="match status" value="1"/>
</dbReference>
<dbReference type="UniPathway" id="UPA00098">
    <property type="reaction ID" value="UER00359"/>
</dbReference>
<dbReference type="InterPro" id="IPR011529">
    <property type="entry name" value="Glu_5kinase"/>
</dbReference>
<dbReference type="InterPro" id="IPR001057">
    <property type="entry name" value="Glu/AcGlu_kinase"/>
</dbReference>
<dbReference type="Proteomes" id="UP000274391">
    <property type="component" value="Unassembled WGS sequence"/>
</dbReference>
<feature type="binding site" evidence="8">
    <location>
        <begin position="208"/>
        <end position="209"/>
    </location>
    <ligand>
        <name>ATP</name>
        <dbReference type="ChEBI" id="CHEBI:30616"/>
    </ligand>
</feature>
<dbReference type="SUPFAM" id="SSF88697">
    <property type="entry name" value="PUA domain-like"/>
    <property type="match status" value="1"/>
</dbReference>
<dbReference type="InterPro" id="IPR019797">
    <property type="entry name" value="Glutamate_5-kinase_CS"/>
</dbReference>
<comment type="similarity">
    <text evidence="8">Belongs to the glutamate 5-kinase family.</text>
</comment>
<dbReference type="GO" id="GO:0055129">
    <property type="term" value="P:L-proline biosynthetic process"/>
    <property type="evidence" value="ECO:0007669"/>
    <property type="project" value="UniProtKB-UniRule"/>
</dbReference>
<dbReference type="InterPro" id="IPR015947">
    <property type="entry name" value="PUA-like_sf"/>
</dbReference>
<dbReference type="SMART" id="SM00359">
    <property type="entry name" value="PUA"/>
    <property type="match status" value="1"/>
</dbReference>
<comment type="function">
    <text evidence="8">Catalyzes the transfer of a phosphate group to glutamate to form L-glutamate 5-phosphate.</text>
</comment>
<evidence type="ECO:0000256" key="6">
    <source>
        <dbReference type="ARBA" id="ARBA00022777"/>
    </source>
</evidence>
<comment type="subcellular location">
    <subcellularLocation>
        <location evidence="8">Cytoplasm</location>
    </subcellularLocation>
</comment>
<dbReference type="PANTHER" id="PTHR43654">
    <property type="entry name" value="GLUTAMATE 5-KINASE"/>
    <property type="match status" value="1"/>
</dbReference>
<dbReference type="OrthoDB" id="9804434at2"/>
<keyword evidence="6 8" id="KW-0418">Kinase</keyword>
<evidence type="ECO:0000259" key="10">
    <source>
        <dbReference type="SMART" id="SM00359"/>
    </source>
</evidence>
<dbReference type="GO" id="GO:0003723">
    <property type="term" value="F:RNA binding"/>
    <property type="evidence" value="ECO:0007669"/>
    <property type="project" value="InterPro"/>
</dbReference>
<sequence length="420" mass="44221">MANAPATAIHGAYPRHNGLVTSASLSQPTTGHSRNPRADLLGARRVVVKIGSSSLTRADGRLNVPALRKLVDVLAEVAGQGKQVVLVTSGSISAGFMPLGLDRRPTDVATAQAAAAVGQSALMSTYTDAFGAYDIPVGQILITAADTVRRSRYHHAVQAFERLLELGAVPIVNENDALATSELRFGDNDRLAALVAQLIRADALVLLTDVDGLYDAPPSQVGAQRIPLVEHMADVADVEVTGRGSSFGTGGMITKLQSAEMATQTGIPVLLTQAANVGRAFAGDDVGTWFVASANRTSRRKVWLEHAAAMTGRLVVDEGAARALRDRGASLLAAGIRRIEGDFVTGDPVEIITERGESIAHGISAYDAGELPQMLGRSSDDLRDEFGESRVRAIVHRDDMVLVRATVTDVHSVGGMQVAD</sequence>
<dbReference type="GO" id="GO:0005524">
    <property type="term" value="F:ATP binding"/>
    <property type="evidence" value="ECO:0007669"/>
    <property type="project" value="UniProtKB-KW"/>
</dbReference>
<dbReference type="InterPro" id="IPR036974">
    <property type="entry name" value="PUA_sf"/>
</dbReference>
<feature type="binding site" evidence="8">
    <location>
        <position position="176"/>
    </location>
    <ligand>
        <name>substrate</name>
    </ligand>
</feature>
<feature type="compositionally biased region" description="Polar residues" evidence="9">
    <location>
        <begin position="19"/>
        <end position="33"/>
    </location>
</feature>
<dbReference type="GO" id="GO:0005829">
    <property type="term" value="C:cytosol"/>
    <property type="evidence" value="ECO:0007669"/>
    <property type="project" value="TreeGrafter"/>
</dbReference>
<keyword evidence="5 8" id="KW-0547">Nucleotide-binding</keyword>
<dbReference type="InterPro" id="IPR002478">
    <property type="entry name" value="PUA"/>
</dbReference>
<dbReference type="CDD" id="cd04242">
    <property type="entry name" value="AAK_G5K_ProB"/>
    <property type="match status" value="1"/>
</dbReference>
<keyword evidence="7 8" id="KW-0067">ATP-binding</keyword>
<evidence type="ECO:0000256" key="8">
    <source>
        <dbReference type="HAMAP-Rule" id="MF_00456"/>
    </source>
</evidence>
<keyword evidence="3 8" id="KW-0641">Proline biosynthesis</keyword>
<feature type="binding site" evidence="8">
    <location>
        <position position="188"/>
    </location>
    <ligand>
        <name>substrate</name>
    </ligand>
</feature>
<dbReference type="InterPro" id="IPR041739">
    <property type="entry name" value="G5K_ProB"/>
</dbReference>
<dbReference type="Gene3D" id="3.40.1160.10">
    <property type="entry name" value="Acetylglutamate kinase-like"/>
    <property type="match status" value="1"/>
</dbReference>
<evidence type="ECO:0000256" key="1">
    <source>
        <dbReference type="ARBA" id="ARBA00022490"/>
    </source>
</evidence>
<evidence type="ECO:0000256" key="5">
    <source>
        <dbReference type="ARBA" id="ARBA00022741"/>
    </source>
</evidence>
<dbReference type="GO" id="GO:0004349">
    <property type="term" value="F:glutamate 5-kinase activity"/>
    <property type="evidence" value="ECO:0007669"/>
    <property type="project" value="UniProtKB-UniRule"/>
</dbReference>
<evidence type="ECO:0000256" key="2">
    <source>
        <dbReference type="ARBA" id="ARBA00022605"/>
    </source>
</evidence>
<dbReference type="PROSITE" id="PS00902">
    <property type="entry name" value="GLUTAMATE_5_KINASE"/>
    <property type="match status" value="1"/>
</dbReference>
<dbReference type="CDD" id="cd21157">
    <property type="entry name" value="PUA_G5K"/>
    <property type="match status" value="1"/>
</dbReference>
<dbReference type="NCBIfam" id="TIGR01027">
    <property type="entry name" value="proB"/>
    <property type="match status" value="1"/>
</dbReference>
<evidence type="ECO:0000256" key="9">
    <source>
        <dbReference type="SAM" id="MobiDB-lite"/>
    </source>
</evidence>
<keyword evidence="4 8" id="KW-0808">Transferase</keyword>
<organism evidence="11 12">
    <name type="scientific">Gulosibacter macacae</name>
    <dbReference type="NCBI Taxonomy" id="2488791"/>
    <lineage>
        <taxon>Bacteria</taxon>
        <taxon>Bacillati</taxon>
        <taxon>Actinomycetota</taxon>
        <taxon>Actinomycetes</taxon>
        <taxon>Micrococcales</taxon>
        <taxon>Microbacteriaceae</taxon>
        <taxon>Gulosibacter</taxon>
    </lineage>
</organism>
<dbReference type="InterPro" id="IPR036393">
    <property type="entry name" value="AceGlu_kinase-like_sf"/>
</dbReference>
<dbReference type="PIRSF" id="PIRSF000729">
    <property type="entry name" value="GK"/>
    <property type="match status" value="1"/>
</dbReference>
<dbReference type="AlphaFoldDB" id="A0A3P3W1C7"/>
<dbReference type="Pfam" id="PF00696">
    <property type="entry name" value="AA_kinase"/>
    <property type="match status" value="1"/>
</dbReference>
<dbReference type="Gene3D" id="2.30.130.10">
    <property type="entry name" value="PUA domain"/>
    <property type="match status" value="1"/>
</dbReference>
<feature type="binding site" evidence="8">
    <location>
        <position position="89"/>
    </location>
    <ligand>
        <name>substrate</name>
    </ligand>
</feature>
<evidence type="ECO:0000256" key="7">
    <source>
        <dbReference type="ARBA" id="ARBA00022840"/>
    </source>
</evidence>
<evidence type="ECO:0000256" key="3">
    <source>
        <dbReference type="ARBA" id="ARBA00022650"/>
    </source>
</evidence>
<accession>A0A3P3W1C7</accession>
<evidence type="ECO:0000313" key="11">
    <source>
        <dbReference type="EMBL" id="RRJ88780.1"/>
    </source>
</evidence>
<feature type="binding site" evidence="8">
    <location>
        <position position="49"/>
    </location>
    <ligand>
        <name>ATP</name>
        <dbReference type="ChEBI" id="CHEBI:30616"/>
    </ligand>
</feature>
<proteinExistence type="inferred from homology"/>
<comment type="caution">
    <text evidence="11">The sequence shown here is derived from an EMBL/GenBank/DDBJ whole genome shotgun (WGS) entry which is preliminary data.</text>
</comment>
<dbReference type="EC" id="2.7.2.11" evidence="8"/>
<feature type="domain" description="PUA" evidence="10">
    <location>
        <begin position="312"/>
        <end position="395"/>
    </location>
</feature>
<comment type="pathway">
    <text evidence="8">Amino-acid biosynthesis; L-proline biosynthesis; L-glutamate 5-semialdehyde from L-glutamate: step 1/2.</text>
</comment>
<evidence type="ECO:0000313" key="12">
    <source>
        <dbReference type="Proteomes" id="UP000274391"/>
    </source>
</evidence>
<comment type="catalytic activity">
    <reaction evidence="8">
        <text>L-glutamate + ATP = L-glutamyl 5-phosphate + ADP</text>
        <dbReference type="Rhea" id="RHEA:14877"/>
        <dbReference type="ChEBI" id="CHEBI:29985"/>
        <dbReference type="ChEBI" id="CHEBI:30616"/>
        <dbReference type="ChEBI" id="CHEBI:58274"/>
        <dbReference type="ChEBI" id="CHEBI:456216"/>
        <dbReference type="EC" id="2.7.2.11"/>
    </reaction>
</comment>
<protein>
    <recommendedName>
        <fullName evidence="8">Glutamate 5-kinase</fullName>
        <ecNumber evidence="8">2.7.2.11</ecNumber>
    </recommendedName>
    <alternativeName>
        <fullName evidence="8">Gamma-glutamyl kinase</fullName>
        <shortName evidence="8">GK</shortName>
    </alternativeName>
</protein>
<feature type="binding site" evidence="8">
    <location>
        <begin position="249"/>
        <end position="255"/>
    </location>
    <ligand>
        <name>ATP</name>
        <dbReference type="ChEBI" id="CHEBI:30616"/>
    </ligand>
</feature>
<dbReference type="SUPFAM" id="SSF53633">
    <property type="entry name" value="Carbamate kinase-like"/>
    <property type="match status" value="1"/>
</dbReference>
<keyword evidence="12" id="KW-1185">Reference proteome</keyword>